<proteinExistence type="inferred from homology"/>
<dbReference type="Pfam" id="PF03883">
    <property type="entry name" value="H2O2_YaaD"/>
    <property type="match status" value="1"/>
</dbReference>
<evidence type="ECO:0000256" key="1">
    <source>
        <dbReference type="HAMAP-Rule" id="MF_00652"/>
    </source>
</evidence>
<evidence type="ECO:0000313" key="3">
    <source>
        <dbReference type="Proteomes" id="UP000198820"/>
    </source>
</evidence>
<dbReference type="STRING" id="908615.SAMN05421540_10444"/>
<dbReference type="EMBL" id="FNQF01000004">
    <property type="protein sequence ID" value="SEA21824.1"/>
    <property type="molecule type" value="Genomic_DNA"/>
</dbReference>
<dbReference type="GO" id="GO:0005829">
    <property type="term" value="C:cytosol"/>
    <property type="evidence" value="ECO:0007669"/>
    <property type="project" value="TreeGrafter"/>
</dbReference>
<dbReference type="NCBIfam" id="NF002542">
    <property type="entry name" value="PRK02101.1-3"/>
    <property type="match status" value="1"/>
</dbReference>
<evidence type="ECO:0000313" key="2">
    <source>
        <dbReference type="EMBL" id="SEA21824.1"/>
    </source>
</evidence>
<dbReference type="InterPro" id="IPR005583">
    <property type="entry name" value="YaaA"/>
</dbReference>
<accession>A0A1H3ZEM1</accession>
<gene>
    <name evidence="2" type="ORF">SAMN05421540_10444</name>
</gene>
<sequence>MKILISPAKSLDLETDYDKRYNSKQQFSKEADKLNHILAEMSKKEISELMSISDKLTALNYDRYQDKKSGKTEDDRAAIFMFDGDVYDGLDIQSFKKDEYEDLQDKLRILSGMYGMLRPFDVISPYRLEMGTKLKVDENKNLHEYWKEKLTSALEDEMKEDELLVNLASQEYFKAIDKKKFKSRLISPVFKDFKNGKLKVISFYAKKARGQMVNHIIKNKVDDLEGIKNFNMNGYKFTADETKKDAEPVFIR</sequence>
<reference evidence="2 3" key="1">
    <citation type="submission" date="2016-10" db="EMBL/GenBank/DDBJ databases">
        <authorList>
            <person name="de Groot N.N."/>
        </authorList>
    </citation>
    <scope>NUCLEOTIDE SEQUENCE [LARGE SCALE GENOMIC DNA]</scope>
    <source>
        <strain evidence="2 3">DSM 23581</strain>
    </source>
</reference>
<keyword evidence="3" id="KW-1185">Reference proteome</keyword>
<dbReference type="GO" id="GO:0033194">
    <property type="term" value="P:response to hydroperoxide"/>
    <property type="evidence" value="ECO:0007669"/>
    <property type="project" value="TreeGrafter"/>
</dbReference>
<protein>
    <recommendedName>
        <fullName evidence="1">UPF0246 protein SAMN05421540_10444</fullName>
    </recommendedName>
</protein>
<dbReference type="PANTHER" id="PTHR30283">
    <property type="entry name" value="PEROXIDE STRESS RESPONSE PROTEIN YAAA"/>
    <property type="match status" value="1"/>
</dbReference>
<dbReference type="Proteomes" id="UP000198820">
    <property type="component" value="Unassembled WGS sequence"/>
</dbReference>
<dbReference type="AlphaFoldDB" id="A0A1H3ZEM1"/>
<organism evidence="2 3">
    <name type="scientific">Psychroflexus halocasei</name>
    <dbReference type="NCBI Taxonomy" id="908615"/>
    <lineage>
        <taxon>Bacteria</taxon>
        <taxon>Pseudomonadati</taxon>
        <taxon>Bacteroidota</taxon>
        <taxon>Flavobacteriia</taxon>
        <taxon>Flavobacteriales</taxon>
        <taxon>Flavobacteriaceae</taxon>
        <taxon>Psychroflexus</taxon>
    </lineage>
</organism>
<dbReference type="PANTHER" id="PTHR30283:SF4">
    <property type="entry name" value="PEROXIDE STRESS RESISTANCE PROTEIN YAAA"/>
    <property type="match status" value="1"/>
</dbReference>
<name>A0A1H3ZEM1_9FLAO</name>
<comment type="similarity">
    <text evidence="1">Belongs to the UPF0246 family.</text>
</comment>
<dbReference type="HAMAP" id="MF_00652">
    <property type="entry name" value="UPF0246"/>
    <property type="match status" value="1"/>
</dbReference>
<dbReference type="RefSeq" id="WP_093241301.1">
    <property type="nucleotide sequence ID" value="NZ_FNQF01000004.1"/>
</dbReference>